<protein>
    <submittedName>
        <fullName evidence="2">Domain of uncharacterized function (DUF2825)</fullName>
    </submittedName>
</protein>
<dbReference type="AlphaFoldDB" id="A0A0H5P3K9"/>
<dbReference type="EMBL" id="LN868939">
    <property type="protein sequence ID" value="CRY82247.1"/>
    <property type="molecule type" value="Genomic_DNA"/>
</dbReference>
<evidence type="ECO:0000313" key="3">
    <source>
        <dbReference type="Proteomes" id="UP000057820"/>
    </source>
</evidence>
<dbReference type="Proteomes" id="UP000057820">
    <property type="component" value="Plasmid 2"/>
</dbReference>
<name>A0A0H5P3K9_NOCFR</name>
<evidence type="ECO:0000313" key="2">
    <source>
        <dbReference type="EMBL" id="CRY82247.1"/>
    </source>
</evidence>
<feature type="compositionally biased region" description="Basic and acidic residues" evidence="1">
    <location>
        <begin position="118"/>
        <end position="130"/>
    </location>
</feature>
<sequence>MDEPDADPPRRPHRPSRMRRRPATRRRRDRGTRRPHPAAAPTRQRLHGRHLGTAQRQSRRGRRGNRPPGYRRQPLHSLHAGGTPLAGQRVEPSGSSLPRGRHCSKETTKPQSGARPRVRGEHCGVPKRGIEQPGSSPRARGALEAGAGTPASRGLIPACAGSTSTMCLACAICGAHPRVRGEHADLTRTFPVTPGSSPRARGAPGHGGRAASRTGLIPACAGSTPARCSTAF</sequence>
<dbReference type="AntiFam" id="ANF00006">
    <property type="entry name" value="Translation of CRISPR region"/>
</dbReference>
<keyword evidence="2" id="KW-0614">Plasmid</keyword>
<geneLocation type="plasmid" evidence="2">
    <name>2</name>
</geneLocation>
<gene>
    <name evidence="2" type="ORF">ERS450000_04862</name>
</gene>
<dbReference type="KEGG" id="nfr:ERS450000_04862"/>
<organism evidence="2 3">
    <name type="scientific">Nocardia farcinica</name>
    <dbReference type="NCBI Taxonomy" id="37329"/>
    <lineage>
        <taxon>Bacteria</taxon>
        <taxon>Bacillati</taxon>
        <taxon>Actinomycetota</taxon>
        <taxon>Actinomycetes</taxon>
        <taxon>Mycobacteriales</taxon>
        <taxon>Nocardiaceae</taxon>
        <taxon>Nocardia</taxon>
    </lineage>
</organism>
<feature type="compositionally biased region" description="Low complexity" evidence="1">
    <location>
        <begin position="197"/>
        <end position="213"/>
    </location>
</feature>
<feature type="region of interest" description="Disordered" evidence="1">
    <location>
        <begin position="1"/>
        <end position="151"/>
    </location>
</feature>
<accession>A0A0H5P3K9</accession>
<feature type="compositionally biased region" description="Basic residues" evidence="1">
    <location>
        <begin position="11"/>
        <end position="36"/>
    </location>
</feature>
<reference evidence="3" key="1">
    <citation type="submission" date="2015-03" db="EMBL/GenBank/DDBJ databases">
        <authorList>
            <consortium name="Pathogen Informatics"/>
        </authorList>
    </citation>
    <scope>NUCLEOTIDE SEQUENCE [LARGE SCALE GENOMIC DNA]</scope>
    <source>
        <strain evidence="3">NCTC11134</strain>
        <plasmid evidence="3">2</plasmid>
    </source>
</reference>
<dbReference type="AntiFam" id="ANF00057">
    <property type="entry name" value="Translation of E. coli type CRISPR repeat"/>
</dbReference>
<evidence type="ECO:0000256" key="1">
    <source>
        <dbReference type="SAM" id="MobiDB-lite"/>
    </source>
</evidence>
<feature type="region of interest" description="Disordered" evidence="1">
    <location>
        <begin position="188"/>
        <end position="216"/>
    </location>
</feature>
<proteinExistence type="predicted"/>